<keyword evidence="2" id="KW-1185">Reference proteome</keyword>
<evidence type="ECO:0000313" key="2">
    <source>
        <dbReference type="Proteomes" id="UP001497535"/>
    </source>
</evidence>
<accession>A0ACB1AWD4</accession>
<comment type="caution">
    <text evidence="1">The sequence shown here is derived from an EMBL/GenBank/DDBJ whole genome shotgun (WGS) entry which is preliminary data.</text>
</comment>
<gene>
    <name evidence="1" type="ORF">MENTE1834_LOCUS44003</name>
</gene>
<proteinExistence type="predicted"/>
<dbReference type="EMBL" id="CAVMJV010000129">
    <property type="protein sequence ID" value="CAK5108674.1"/>
    <property type="molecule type" value="Genomic_DNA"/>
</dbReference>
<evidence type="ECO:0000313" key="1">
    <source>
        <dbReference type="EMBL" id="CAK5108674.1"/>
    </source>
</evidence>
<protein>
    <submittedName>
        <fullName evidence="1">Uncharacterized protein</fullName>
    </submittedName>
</protein>
<sequence length="203" mass="24024">MRFKNYLKLLNFYCFLILIIIFGANLSVNAVHLHLGRSHDGYQKLEKVEDIVGDEAQEILKIHAENNIKKKIGELKEEAEEAGNLEKFTKELLPAIEILTDIGKIPKYIAEIKEINKLDEKIPTFFKNKLNFEMFVDYFNQQYLMIKTDSKKKFSKTMKEKFEVLFREILMLFSQKLTAFELTAFETKKLEIFEKEKFLRNSH</sequence>
<name>A0ACB1AWD4_MELEN</name>
<dbReference type="Proteomes" id="UP001497535">
    <property type="component" value="Unassembled WGS sequence"/>
</dbReference>
<organism evidence="1 2">
    <name type="scientific">Meloidogyne enterolobii</name>
    <name type="common">Root-knot nematode worm</name>
    <name type="synonym">Meloidogyne mayaguensis</name>
    <dbReference type="NCBI Taxonomy" id="390850"/>
    <lineage>
        <taxon>Eukaryota</taxon>
        <taxon>Metazoa</taxon>
        <taxon>Ecdysozoa</taxon>
        <taxon>Nematoda</taxon>
        <taxon>Chromadorea</taxon>
        <taxon>Rhabditida</taxon>
        <taxon>Tylenchina</taxon>
        <taxon>Tylenchomorpha</taxon>
        <taxon>Tylenchoidea</taxon>
        <taxon>Meloidogynidae</taxon>
        <taxon>Meloidogyninae</taxon>
        <taxon>Meloidogyne</taxon>
    </lineage>
</organism>
<reference evidence="1" key="1">
    <citation type="submission" date="2023-11" db="EMBL/GenBank/DDBJ databases">
        <authorList>
            <person name="Poullet M."/>
        </authorList>
    </citation>
    <scope>NUCLEOTIDE SEQUENCE</scope>
    <source>
        <strain evidence="1">E1834</strain>
    </source>
</reference>